<dbReference type="Gene3D" id="3.40.109.10">
    <property type="entry name" value="NADH Oxidase"/>
    <property type="match status" value="1"/>
</dbReference>
<keyword evidence="4" id="KW-0288">FMN</keyword>
<evidence type="ECO:0000313" key="7">
    <source>
        <dbReference type="EMBL" id="TZE81885.1"/>
    </source>
</evidence>
<keyword evidence="5" id="KW-0560">Oxidoreductase</keyword>
<dbReference type="PANTHER" id="PTHR43673:SF2">
    <property type="entry name" value="NITROREDUCTASE"/>
    <property type="match status" value="1"/>
</dbReference>
<dbReference type="EMBL" id="VTPS01000010">
    <property type="protein sequence ID" value="TZE81885.1"/>
    <property type="molecule type" value="Genomic_DNA"/>
</dbReference>
<dbReference type="AlphaFoldDB" id="A0A5D8QAU6"/>
<comment type="caution">
    <text evidence="7">The sequence shown here is derived from an EMBL/GenBank/DDBJ whole genome shotgun (WGS) entry which is preliminary data.</text>
</comment>
<reference evidence="7 8" key="1">
    <citation type="submission" date="2019-08" db="EMBL/GenBank/DDBJ databases">
        <title>Calorimonas adulescens gen. nov., sp. nov., an anaerobic thermophilic bacterium from Sakhalin hot spring.</title>
        <authorList>
            <person name="Khomyakova M.A."/>
            <person name="Merkel A.Y."/>
            <person name="Novikov A."/>
            <person name="Bonch-Osmolovskaya E.A."/>
            <person name="Slobodkin A.I."/>
        </authorList>
    </citation>
    <scope>NUCLEOTIDE SEQUENCE [LARGE SCALE GENOMIC DNA]</scope>
    <source>
        <strain evidence="7 8">A05MB</strain>
    </source>
</reference>
<evidence type="ECO:0000256" key="4">
    <source>
        <dbReference type="ARBA" id="ARBA00022643"/>
    </source>
</evidence>
<accession>A0A5D8QAU6</accession>
<evidence type="ECO:0000256" key="3">
    <source>
        <dbReference type="ARBA" id="ARBA00022630"/>
    </source>
</evidence>
<dbReference type="SUPFAM" id="SSF55469">
    <property type="entry name" value="FMN-dependent nitroreductase-like"/>
    <property type="match status" value="1"/>
</dbReference>
<organism evidence="7 8">
    <name type="scientific">Calorimonas adulescens</name>
    <dbReference type="NCBI Taxonomy" id="2606906"/>
    <lineage>
        <taxon>Bacteria</taxon>
        <taxon>Bacillati</taxon>
        <taxon>Bacillota</taxon>
        <taxon>Clostridia</taxon>
        <taxon>Thermoanaerobacterales</taxon>
        <taxon>Thermoanaerobacteraceae</taxon>
        <taxon>Calorimonas</taxon>
    </lineage>
</organism>
<dbReference type="RefSeq" id="WP_149545410.1">
    <property type="nucleotide sequence ID" value="NZ_VTPS01000010.1"/>
</dbReference>
<dbReference type="InterPro" id="IPR000415">
    <property type="entry name" value="Nitroreductase-like"/>
</dbReference>
<evidence type="ECO:0000313" key="8">
    <source>
        <dbReference type="Proteomes" id="UP000322976"/>
    </source>
</evidence>
<dbReference type="Proteomes" id="UP000322976">
    <property type="component" value="Unassembled WGS sequence"/>
</dbReference>
<dbReference type="InterPro" id="IPR029479">
    <property type="entry name" value="Nitroreductase"/>
</dbReference>
<proteinExistence type="inferred from homology"/>
<evidence type="ECO:0000256" key="2">
    <source>
        <dbReference type="ARBA" id="ARBA00007118"/>
    </source>
</evidence>
<comment type="similarity">
    <text evidence="2">Belongs to the nitroreductase family.</text>
</comment>
<dbReference type="PANTHER" id="PTHR43673">
    <property type="entry name" value="NAD(P)H NITROREDUCTASE YDGI-RELATED"/>
    <property type="match status" value="1"/>
</dbReference>
<keyword evidence="8" id="KW-1185">Reference proteome</keyword>
<dbReference type="CDD" id="cd20609">
    <property type="entry name" value="nitroreductase"/>
    <property type="match status" value="1"/>
</dbReference>
<comment type="cofactor">
    <cofactor evidence="1">
        <name>FMN</name>
        <dbReference type="ChEBI" id="CHEBI:58210"/>
    </cofactor>
</comment>
<sequence length="209" mass="23900">MDFMDISKMRVTVRKFAQMPVEQEKIEKILEAGQWAPTAVNYQPQRVLVLNTLENLEKVKSFCTFNYDKKYADLAEECDDKEHGKNVYYYGAPLVLFVSYDETVCWHHPQSGKSSGVTDATIVATHMMLEAASLGLGTVWISYFDENKAKKLLNLPENWQPVCMLYVGYPAEDFKPNPNISGKRFPIEKTCFYNDIPQNVKDGADYGEL</sequence>
<feature type="domain" description="Nitroreductase" evidence="6">
    <location>
        <begin position="9"/>
        <end position="169"/>
    </location>
</feature>
<evidence type="ECO:0000256" key="5">
    <source>
        <dbReference type="ARBA" id="ARBA00023002"/>
    </source>
</evidence>
<dbReference type="Pfam" id="PF00881">
    <property type="entry name" value="Nitroreductase"/>
    <property type="match status" value="1"/>
</dbReference>
<gene>
    <name evidence="7" type="ORF">FWJ32_07890</name>
</gene>
<evidence type="ECO:0000259" key="6">
    <source>
        <dbReference type="Pfam" id="PF00881"/>
    </source>
</evidence>
<dbReference type="GO" id="GO:0016491">
    <property type="term" value="F:oxidoreductase activity"/>
    <property type="evidence" value="ECO:0007669"/>
    <property type="project" value="UniProtKB-KW"/>
</dbReference>
<name>A0A5D8QAU6_9THEO</name>
<evidence type="ECO:0000256" key="1">
    <source>
        <dbReference type="ARBA" id="ARBA00001917"/>
    </source>
</evidence>
<keyword evidence="3" id="KW-0285">Flavoprotein</keyword>
<protein>
    <submittedName>
        <fullName evidence="7">Nitroreductase</fullName>
    </submittedName>
</protein>